<dbReference type="SMR" id="A2DA69"/>
<evidence type="ECO:0000256" key="1">
    <source>
        <dbReference type="SAM" id="Coils"/>
    </source>
</evidence>
<keyword evidence="1" id="KW-0175">Coiled coil</keyword>
<dbReference type="Proteomes" id="UP000001542">
    <property type="component" value="Unassembled WGS sequence"/>
</dbReference>
<dbReference type="EMBL" id="DS113182">
    <property type="protein sequence ID" value="EAY22717.1"/>
    <property type="molecule type" value="Genomic_DNA"/>
</dbReference>
<dbReference type="InParanoid" id="A2DA69"/>
<proteinExistence type="predicted"/>
<accession>A2DA69</accession>
<reference evidence="3" key="1">
    <citation type="submission" date="2006-10" db="EMBL/GenBank/DDBJ databases">
        <authorList>
            <person name="Amadeo P."/>
            <person name="Zhao Q."/>
            <person name="Wortman J."/>
            <person name="Fraser-Liggett C."/>
            <person name="Carlton J."/>
        </authorList>
    </citation>
    <scope>NUCLEOTIDE SEQUENCE</scope>
    <source>
        <strain evidence="3">G3</strain>
    </source>
</reference>
<dbReference type="VEuPathDB" id="TrichDB:TVAG_476460"/>
<evidence type="ECO:0000313" key="4">
    <source>
        <dbReference type="Proteomes" id="UP000001542"/>
    </source>
</evidence>
<evidence type="ECO:0000313" key="3">
    <source>
        <dbReference type="EMBL" id="EAY22717.1"/>
    </source>
</evidence>
<evidence type="ECO:0000256" key="2">
    <source>
        <dbReference type="SAM" id="MobiDB-lite"/>
    </source>
</evidence>
<dbReference type="OrthoDB" id="10263301at2759"/>
<protein>
    <submittedName>
        <fullName evidence="3">Uncharacterized protein</fullName>
    </submittedName>
</protein>
<dbReference type="KEGG" id="tva:5468275"/>
<feature type="coiled-coil region" evidence="1">
    <location>
        <begin position="233"/>
        <end position="268"/>
    </location>
</feature>
<dbReference type="AlphaFoldDB" id="A2DA69"/>
<reference evidence="3" key="2">
    <citation type="journal article" date="2007" name="Science">
        <title>Draft genome sequence of the sexually transmitted pathogen Trichomonas vaginalis.</title>
        <authorList>
            <person name="Carlton J.M."/>
            <person name="Hirt R.P."/>
            <person name="Silva J.C."/>
            <person name="Delcher A.L."/>
            <person name="Schatz M."/>
            <person name="Zhao Q."/>
            <person name="Wortman J.R."/>
            <person name="Bidwell S.L."/>
            <person name="Alsmark U.C.M."/>
            <person name="Besteiro S."/>
            <person name="Sicheritz-Ponten T."/>
            <person name="Noel C.J."/>
            <person name="Dacks J.B."/>
            <person name="Foster P.G."/>
            <person name="Simillion C."/>
            <person name="Van de Peer Y."/>
            <person name="Miranda-Saavedra D."/>
            <person name="Barton G.J."/>
            <person name="Westrop G.D."/>
            <person name="Mueller S."/>
            <person name="Dessi D."/>
            <person name="Fiori P.L."/>
            <person name="Ren Q."/>
            <person name="Paulsen I."/>
            <person name="Zhang H."/>
            <person name="Bastida-Corcuera F.D."/>
            <person name="Simoes-Barbosa A."/>
            <person name="Brown M.T."/>
            <person name="Hayes R.D."/>
            <person name="Mukherjee M."/>
            <person name="Okumura C.Y."/>
            <person name="Schneider R."/>
            <person name="Smith A.J."/>
            <person name="Vanacova S."/>
            <person name="Villalvazo M."/>
            <person name="Haas B.J."/>
            <person name="Pertea M."/>
            <person name="Feldblyum T.V."/>
            <person name="Utterback T.R."/>
            <person name="Shu C.L."/>
            <person name="Osoegawa K."/>
            <person name="de Jong P.J."/>
            <person name="Hrdy I."/>
            <person name="Horvathova L."/>
            <person name="Zubacova Z."/>
            <person name="Dolezal P."/>
            <person name="Malik S.B."/>
            <person name="Logsdon J.M. Jr."/>
            <person name="Henze K."/>
            <person name="Gupta A."/>
            <person name="Wang C.C."/>
            <person name="Dunne R.L."/>
            <person name="Upcroft J.A."/>
            <person name="Upcroft P."/>
            <person name="White O."/>
            <person name="Salzberg S.L."/>
            <person name="Tang P."/>
            <person name="Chiu C.-H."/>
            <person name="Lee Y.-S."/>
            <person name="Embley T.M."/>
            <person name="Coombs G.H."/>
            <person name="Mottram J.C."/>
            <person name="Tachezy J."/>
            <person name="Fraser-Liggett C.M."/>
            <person name="Johnson P.J."/>
        </authorList>
    </citation>
    <scope>NUCLEOTIDE SEQUENCE [LARGE SCALE GENOMIC DNA]</scope>
    <source>
        <strain evidence="3">G3</strain>
    </source>
</reference>
<dbReference type="RefSeq" id="XP_001583703.1">
    <property type="nucleotide sequence ID" value="XM_001583653.1"/>
</dbReference>
<organism evidence="3 4">
    <name type="scientific">Trichomonas vaginalis (strain ATCC PRA-98 / G3)</name>
    <dbReference type="NCBI Taxonomy" id="412133"/>
    <lineage>
        <taxon>Eukaryota</taxon>
        <taxon>Metamonada</taxon>
        <taxon>Parabasalia</taxon>
        <taxon>Trichomonadida</taxon>
        <taxon>Trichomonadidae</taxon>
        <taxon>Trichomonas</taxon>
    </lineage>
</organism>
<dbReference type="VEuPathDB" id="TrichDB:TVAGG3_0266470"/>
<sequence length="273" mass="31658">MKHQDSRSSSSKKKLKTIPTKGRKGDDTEKQVVGAGWTTAATQKFIECADDDERMKHILAMFSINDDQYKNDIKSTTTADFHFANGLWCLESKFDLPQTQFICRTLDRLLTSAIQANNLSDPTAPKPNIDNLRIDLFNQFQTMFNELNQGEWKFTIEQTQKILSFYNQVFFRPLRLILYSYTHNREDVLVPQKRRIFTPIQPVPLANCVEEPYYVDDSITFKPFVLPKGNINLEDARELIQQYTENVIDIINKRYDNLEEMVGKVQQTVASGR</sequence>
<name>A2DA69_TRIV3</name>
<feature type="region of interest" description="Disordered" evidence="2">
    <location>
        <begin position="1"/>
        <end position="31"/>
    </location>
</feature>
<gene>
    <name evidence="3" type="ORF">TVAG_476460</name>
</gene>
<keyword evidence="4" id="KW-1185">Reference proteome</keyword>